<comment type="caution">
    <text evidence="1">The sequence shown here is derived from an EMBL/GenBank/DDBJ whole genome shotgun (WGS) entry which is preliminary data.</text>
</comment>
<proteinExistence type="predicted"/>
<dbReference type="NCBIfam" id="NF003499">
    <property type="entry name" value="PRK05170.1-2"/>
    <property type="match status" value="1"/>
</dbReference>
<evidence type="ECO:0000313" key="1">
    <source>
        <dbReference type="EMBL" id="TCP17844.1"/>
    </source>
</evidence>
<dbReference type="InterPro" id="IPR005358">
    <property type="entry name" value="Puta_zinc/iron-chelating_dom"/>
</dbReference>
<dbReference type="PANTHER" id="PTHR37421:SF1">
    <property type="entry name" value="UPF0260 PROTEIN YCGN"/>
    <property type="match status" value="1"/>
</dbReference>
<dbReference type="PANTHER" id="PTHR37421">
    <property type="entry name" value="UPF0260 PROTEIN YCGN"/>
    <property type="match status" value="1"/>
</dbReference>
<dbReference type="OrthoDB" id="9786855at2"/>
<sequence length="150" mass="17650">MQSSHQLDVHFWQKKSLLEMNEAEWEALCDGCGKCCYRKYIQGRGKREQLHYTRVACNLLDLETGKCSNYPNRFKIESDCTKLTKKNLPQFGWLPKTCAYRLLYEGKPLFDWHPLISGDPNSVLRANILIRHGIHENQVIDWFEFVIDEV</sequence>
<dbReference type="Pfam" id="PF03692">
    <property type="entry name" value="CxxCxxCC"/>
    <property type="match status" value="1"/>
</dbReference>
<dbReference type="InterPro" id="IPR008228">
    <property type="entry name" value="UCP006173"/>
</dbReference>
<dbReference type="PIRSF" id="PIRSF006173">
    <property type="entry name" value="UCP006173"/>
    <property type="match status" value="1"/>
</dbReference>
<evidence type="ECO:0000313" key="2">
    <source>
        <dbReference type="Proteomes" id="UP000295537"/>
    </source>
</evidence>
<gene>
    <name evidence="1" type="ORF">EV693_10474</name>
</gene>
<dbReference type="EMBL" id="SLXJ01000004">
    <property type="protein sequence ID" value="TCP17844.1"/>
    <property type="molecule type" value="Genomic_DNA"/>
</dbReference>
<dbReference type="Proteomes" id="UP000295537">
    <property type="component" value="Unassembled WGS sequence"/>
</dbReference>
<dbReference type="RefSeq" id="WP_132501084.1">
    <property type="nucleotide sequence ID" value="NZ_LVXA01000001.1"/>
</dbReference>
<dbReference type="NCBIfam" id="NF003501">
    <property type="entry name" value="PRK05170.1-5"/>
    <property type="match status" value="1"/>
</dbReference>
<reference evidence="1 2" key="1">
    <citation type="submission" date="2019-03" db="EMBL/GenBank/DDBJ databases">
        <title>Genomic Encyclopedia of Type Strains, Phase IV (KMG-IV): sequencing the most valuable type-strain genomes for metagenomic binning, comparative biology and taxonomic classification.</title>
        <authorList>
            <person name="Goeker M."/>
        </authorList>
    </citation>
    <scope>NUCLEOTIDE SEQUENCE [LARGE SCALE GENOMIC DNA]</scope>
    <source>
        <strain evidence="1 2">DSM 16380</strain>
    </source>
</reference>
<protein>
    <submittedName>
        <fullName evidence="1">Uncharacterized protein</fullName>
    </submittedName>
</protein>
<accession>A0A4R2NA21</accession>
<dbReference type="AlphaFoldDB" id="A0A4R2NA21"/>
<keyword evidence="2" id="KW-1185">Reference proteome</keyword>
<organism evidence="1 2">
    <name type="scientific">Nicoletella semolina</name>
    <dbReference type="NCBI Taxonomy" id="271160"/>
    <lineage>
        <taxon>Bacteria</taxon>
        <taxon>Pseudomonadati</taxon>
        <taxon>Pseudomonadota</taxon>
        <taxon>Gammaproteobacteria</taxon>
        <taxon>Pasteurellales</taxon>
        <taxon>Pasteurellaceae</taxon>
        <taxon>Nicoletella</taxon>
    </lineage>
</organism>
<name>A0A4R2NA21_9PAST</name>